<dbReference type="Proteomes" id="UP000824265">
    <property type="component" value="Unassembled WGS sequence"/>
</dbReference>
<evidence type="ECO:0000259" key="2">
    <source>
        <dbReference type="PROSITE" id="PS51782"/>
    </source>
</evidence>
<dbReference type="EMBL" id="DXGH01000056">
    <property type="protein sequence ID" value="HIW81910.1"/>
    <property type="molecule type" value="Genomic_DNA"/>
</dbReference>
<reference evidence="3" key="1">
    <citation type="journal article" date="2021" name="PeerJ">
        <title>Extensive microbial diversity within the chicken gut microbiome revealed by metagenomics and culture.</title>
        <authorList>
            <person name="Gilroy R."/>
            <person name="Ravi A."/>
            <person name="Getino M."/>
            <person name="Pursley I."/>
            <person name="Horton D.L."/>
            <person name="Alikhan N.F."/>
            <person name="Baker D."/>
            <person name="Gharbi K."/>
            <person name="Hall N."/>
            <person name="Watson M."/>
            <person name="Adriaenssens E.M."/>
            <person name="Foster-Nyarko E."/>
            <person name="Jarju S."/>
            <person name="Secka A."/>
            <person name="Antonio M."/>
            <person name="Oren A."/>
            <person name="Chaudhuri R.R."/>
            <person name="La Ragione R."/>
            <person name="Hildebrand F."/>
            <person name="Pallen M.J."/>
        </authorList>
    </citation>
    <scope>NUCLEOTIDE SEQUENCE</scope>
    <source>
        <strain evidence="3">CHK195-6426</strain>
    </source>
</reference>
<dbReference type="SMART" id="SM00257">
    <property type="entry name" value="LysM"/>
    <property type="match status" value="1"/>
</dbReference>
<accession>A0A9D1R6J4</accession>
<organism evidence="3 4">
    <name type="scientific">Candidatus Acetatifactor stercoripullorum</name>
    <dbReference type="NCBI Taxonomy" id="2838414"/>
    <lineage>
        <taxon>Bacteria</taxon>
        <taxon>Bacillati</taxon>
        <taxon>Bacillota</taxon>
        <taxon>Clostridia</taxon>
        <taxon>Lachnospirales</taxon>
        <taxon>Lachnospiraceae</taxon>
        <taxon>Acetatifactor</taxon>
    </lineage>
</organism>
<evidence type="ECO:0000313" key="4">
    <source>
        <dbReference type="Proteomes" id="UP000824265"/>
    </source>
</evidence>
<dbReference type="InterPro" id="IPR036779">
    <property type="entry name" value="LysM_dom_sf"/>
</dbReference>
<evidence type="ECO:0000256" key="1">
    <source>
        <dbReference type="SAM" id="MobiDB-lite"/>
    </source>
</evidence>
<proteinExistence type="predicted"/>
<dbReference type="InterPro" id="IPR018392">
    <property type="entry name" value="LysM"/>
</dbReference>
<feature type="compositionally biased region" description="Basic and acidic residues" evidence="1">
    <location>
        <begin position="164"/>
        <end position="175"/>
    </location>
</feature>
<dbReference type="CDD" id="cd00118">
    <property type="entry name" value="LysM"/>
    <property type="match status" value="1"/>
</dbReference>
<sequence>MELPKNITQIGESDRSCKIYVEDYVISYMKQMNLLAQNKDMAVALYGVRKEENEVSYLFLYGACKLDFLQRESRHLSQAQQQEIERLRKKYFADYQFMGYRLLNGEMIEGFHICEQGVCRYVSGYAQFYEKNDSMLAYMLDTRQEGASPEEVDQEKYNIVRQRQEERRAKAEEKNGASFRTEKKKAKKDFSGNLVSAEEKKDKHAEKSLRKFRFSAAAVFAVLCVAGLAAMSGSERVEEMQQAARELMAEMTEQKLPDSIESLPDSMEAVSATGQVDVIVAEDKLSDALQKENADAGKGTASTDSAASDQTSSMDSVPPSQDTASSQQSAGTGTTEEQQEPLPEEPLPEETQQQEPQQQETPQEETVSAQTSVETSGPVAYVIQKGDTLIGISIRQYGTDAKVSEICELNQIANPDDIKVGEKILLP</sequence>
<feature type="region of interest" description="Disordered" evidence="1">
    <location>
        <begin position="290"/>
        <end position="375"/>
    </location>
</feature>
<dbReference type="AlphaFoldDB" id="A0A9D1R6J4"/>
<dbReference type="SUPFAM" id="SSF54106">
    <property type="entry name" value="LysM domain"/>
    <property type="match status" value="1"/>
</dbReference>
<feature type="region of interest" description="Disordered" evidence="1">
    <location>
        <begin position="164"/>
        <end position="185"/>
    </location>
</feature>
<feature type="domain" description="LysM" evidence="2">
    <location>
        <begin position="379"/>
        <end position="426"/>
    </location>
</feature>
<dbReference type="Gene3D" id="3.10.350.10">
    <property type="entry name" value="LysM domain"/>
    <property type="match status" value="1"/>
</dbReference>
<dbReference type="PROSITE" id="PS51782">
    <property type="entry name" value="LYSM"/>
    <property type="match status" value="1"/>
</dbReference>
<protein>
    <submittedName>
        <fullName evidence="3">LysM peptidoglycan-binding domain-containing protein</fullName>
    </submittedName>
</protein>
<reference evidence="3" key="2">
    <citation type="submission" date="2021-04" db="EMBL/GenBank/DDBJ databases">
        <authorList>
            <person name="Gilroy R."/>
        </authorList>
    </citation>
    <scope>NUCLEOTIDE SEQUENCE</scope>
    <source>
        <strain evidence="3">CHK195-6426</strain>
    </source>
</reference>
<evidence type="ECO:0000313" key="3">
    <source>
        <dbReference type="EMBL" id="HIW81910.1"/>
    </source>
</evidence>
<comment type="caution">
    <text evidence="3">The sequence shown here is derived from an EMBL/GenBank/DDBJ whole genome shotgun (WGS) entry which is preliminary data.</text>
</comment>
<feature type="compositionally biased region" description="Low complexity" evidence="1">
    <location>
        <begin position="300"/>
        <end position="316"/>
    </location>
</feature>
<dbReference type="Pfam" id="PF01476">
    <property type="entry name" value="LysM"/>
    <property type="match status" value="1"/>
</dbReference>
<name>A0A9D1R6J4_9FIRM</name>
<gene>
    <name evidence="3" type="ORF">H9742_10425</name>
</gene>
<feature type="compositionally biased region" description="Low complexity" evidence="1">
    <location>
        <begin position="349"/>
        <end position="366"/>
    </location>
</feature>
<feature type="compositionally biased region" description="Polar residues" evidence="1">
    <location>
        <begin position="318"/>
        <end position="333"/>
    </location>
</feature>
<feature type="compositionally biased region" description="Acidic residues" evidence="1">
    <location>
        <begin position="337"/>
        <end position="348"/>
    </location>
</feature>